<evidence type="ECO:0000313" key="5">
    <source>
        <dbReference type="EMBL" id="TFF27469.1"/>
    </source>
</evidence>
<accession>A0A4Y8RT32</accession>
<evidence type="ECO:0000256" key="3">
    <source>
        <dbReference type="PIRSR" id="PIRSR006241-50"/>
    </source>
</evidence>
<dbReference type="InterPro" id="IPR013022">
    <property type="entry name" value="Xyl_isomerase-like_TIM-brl"/>
</dbReference>
<dbReference type="Proteomes" id="UP000298179">
    <property type="component" value="Unassembled WGS sequence"/>
</dbReference>
<name>A0A4Y8RT32_9HYPH</name>
<comment type="caution">
    <text evidence="5">The sequence shown here is derived from an EMBL/GenBank/DDBJ whole genome shotgun (WGS) entry which is preliminary data.</text>
</comment>
<dbReference type="InterPro" id="IPR026040">
    <property type="entry name" value="HyI-like"/>
</dbReference>
<protein>
    <submittedName>
        <fullName evidence="5">Isomerase</fullName>
    </submittedName>
</protein>
<evidence type="ECO:0000313" key="6">
    <source>
        <dbReference type="Proteomes" id="UP000298179"/>
    </source>
</evidence>
<evidence type="ECO:0000256" key="1">
    <source>
        <dbReference type="ARBA" id="ARBA00023235"/>
    </source>
</evidence>
<dbReference type="InterPro" id="IPR050417">
    <property type="entry name" value="Sugar_Epim/Isomerase"/>
</dbReference>
<dbReference type="Pfam" id="PF01261">
    <property type="entry name" value="AP_endonuc_2"/>
    <property type="match status" value="1"/>
</dbReference>
<dbReference type="AlphaFoldDB" id="A0A4Y8RT32"/>
<comment type="similarity">
    <text evidence="2">Belongs to the hyi family.</text>
</comment>
<sequence length="253" mass="27439">MLRLSANLGFLWTDRPLPDAIRAAARAGFDAVECHWPYETDAAELRHALTETNLPMISLNTSRGSRPDDFGLAALPDRMDEARAAIDEAFAYGSAIGAAFVHVLAGRAEGPEAAEAFEANLGHACDLAAEKAMTVLIEPLNPRDAPGYFLGDFATAVAIVRKIGRPQLKILFDCYHLQITGGDLICRFADNRELIGHVQFAGVPGRDEPDRGEVAYERLLPNLAGLGYAGCFGAEYRPDGATEASLSWMKMFR</sequence>
<feature type="active site" description="Proton donor/acceptor" evidence="3">
    <location>
        <position position="235"/>
    </location>
</feature>
<keyword evidence="1 2" id="KW-0413">Isomerase</keyword>
<feature type="domain" description="Xylose isomerase-like TIM barrel" evidence="4">
    <location>
        <begin position="21"/>
        <end position="250"/>
    </location>
</feature>
<dbReference type="PIRSF" id="PIRSF006241">
    <property type="entry name" value="HyI"/>
    <property type="match status" value="1"/>
</dbReference>
<dbReference type="Gene3D" id="3.20.20.150">
    <property type="entry name" value="Divalent-metal-dependent TIM barrel enzymes"/>
    <property type="match status" value="1"/>
</dbReference>
<dbReference type="EMBL" id="SOZD01000001">
    <property type="protein sequence ID" value="TFF27469.1"/>
    <property type="molecule type" value="Genomic_DNA"/>
</dbReference>
<dbReference type="RefSeq" id="WP_134760109.1">
    <property type="nucleotide sequence ID" value="NZ_SOZD01000001.1"/>
</dbReference>
<reference evidence="5 6" key="1">
    <citation type="submission" date="2019-03" db="EMBL/GenBank/DDBJ databases">
        <title>Jiella endophytica sp. nov., a novel endophytic bacterium isolated from root of Ficus microcarpa Linn. f.</title>
        <authorList>
            <person name="Tuo L."/>
        </authorList>
    </citation>
    <scope>NUCLEOTIDE SEQUENCE [LARGE SCALE GENOMIC DNA]</scope>
    <source>
        <strain evidence="5 6">CBS5Q-3</strain>
    </source>
</reference>
<dbReference type="SUPFAM" id="SSF51658">
    <property type="entry name" value="Xylose isomerase-like"/>
    <property type="match status" value="1"/>
</dbReference>
<dbReference type="InterPro" id="IPR036237">
    <property type="entry name" value="Xyl_isomerase-like_sf"/>
</dbReference>
<evidence type="ECO:0000256" key="2">
    <source>
        <dbReference type="PIRNR" id="PIRNR006241"/>
    </source>
</evidence>
<feature type="active site" description="Proton donor/acceptor" evidence="3">
    <location>
        <position position="138"/>
    </location>
</feature>
<dbReference type="PANTHER" id="PTHR43489:SF6">
    <property type="entry name" value="HYDROXYPYRUVATE ISOMERASE-RELATED"/>
    <property type="match status" value="1"/>
</dbReference>
<dbReference type="GO" id="GO:0008903">
    <property type="term" value="F:hydroxypyruvate isomerase activity"/>
    <property type="evidence" value="ECO:0007669"/>
    <property type="project" value="TreeGrafter"/>
</dbReference>
<dbReference type="GO" id="GO:0046487">
    <property type="term" value="P:glyoxylate metabolic process"/>
    <property type="evidence" value="ECO:0007669"/>
    <property type="project" value="TreeGrafter"/>
</dbReference>
<organism evidence="5 6">
    <name type="scientific">Jiella endophytica</name>
    <dbReference type="NCBI Taxonomy" id="2558362"/>
    <lineage>
        <taxon>Bacteria</taxon>
        <taxon>Pseudomonadati</taxon>
        <taxon>Pseudomonadota</taxon>
        <taxon>Alphaproteobacteria</taxon>
        <taxon>Hyphomicrobiales</taxon>
        <taxon>Aurantimonadaceae</taxon>
        <taxon>Jiella</taxon>
    </lineage>
</organism>
<proteinExistence type="inferred from homology"/>
<dbReference type="OrthoDB" id="9786584at2"/>
<evidence type="ECO:0000259" key="4">
    <source>
        <dbReference type="Pfam" id="PF01261"/>
    </source>
</evidence>
<dbReference type="PANTHER" id="PTHR43489">
    <property type="entry name" value="ISOMERASE"/>
    <property type="match status" value="1"/>
</dbReference>
<keyword evidence="6" id="KW-1185">Reference proteome</keyword>
<gene>
    <name evidence="5" type="ORF">E3C22_03145</name>
</gene>